<name>A0A5N6GST7_ASPFL</name>
<gene>
    <name evidence="1" type="ORF">BDV35DRAFT_272389</name>
</gene>
<accession>A0A5N6GST7</accession>
<protein>
    <submittedName>
        <fullName evidence="1">Uncharacterized protein</fullName>
    </submittedName>
</protein>
<sequence>MSSFDTHTKVCDWNTGIQSDQQLRSRTFAMIQPRKTSIFKNSSSSSHLRATSYRCRTGNACCYETDRSLPRNSRELQLLFLYVHTNQGAFSCSDSMPLASAYATLDSSCNPSFHISVTANWALIVITAIGHSPEDP</sequence>
<dbReference type="AlphaFoldDB" id="A0A5N6GST7"/>
<dbReference type="VEuPathDB" id="FungiDB:AFLA_012408"/>
<dbReference type="EMBL" id="ML734619">
    <property type="protein sequence ID" value="KAB8244995.1"/>
    <property type="molecule type" value="Genomic_DNA"/>
</dbReference>
<evidence type="ECO:0000313" key="1">
    <source>
        <dbReference type="EMBL" id="KAB8244995.1"/>
    </source>
</evidence>
<proteinExistence type="predicted"/>
<organism evidence="1">
    <name type="scientific">Aspergillus flavus</name>
    <dbReference type="NCBI Taxonomy" id="5059"/>
    <lineage>
        <taxon>Eukaryota</taxon>
        <taxon>Fungi</taxon>
        <taxon>Dikarya</taxon>
        <taxon>Ascomycota</taxon>
        <taxon>Pezizomycotina</taxon>
        <taxon>Eurotiomycetes</taxon>
        <taxon>Eurotiomycetidae</taxon>
        <taxon>Eurotiales</taxon>
        <taxon>Aspergillaceae</taxon>
        <taxon>Aspergillus</taxon>
        <taxon>Aspergillus subgen. Circumdati</taxon>
    </lineage>
</organism>
<dbReference type="Proteomes" id="UP000325434">
    <property type="component" value="Unassembled WGS sequence"/>
</dbReference>
<reference evidence="1" key="1">
    <citation type="submission" date="2019-04" db="EMBL/GenBank/DDBJ databases">
        <title>Friends and foes A comparative genomics study of 23 Aspergillus species from section Flavi.</title>
        <authorList>
            <consortium name="DOE Joint Genome Institute"/>
            <person name="Kjaerbolling I."/>
            <person name="Vesth T."/>
            <person name="Frisvad J.C."/>
            <person name="Nybo J.L."/>
            <person name="Theobald S."/>
            <person name="Kildgaard S."/>
            <person name="Isbrandt T."/>
            <person name="Kuo A."/>
            <person name="Sato A."/>
            <person name="Lyhne E.K."/>
            <person name="Kogle M.E."/>
            <person name="Wiebenga A."/>
            <person name="Kun R.S."/>
            <person name="Lubbers R.J."/>
            <person name="Makela M.R."/>
            <person name="Barry K."/>
            <person name="Chovatia M."/>
            <person name="Clum A."/>
            <person name="Daum C."/>
            <person name="Haridas S."/>
            <person name="He G."/>
            <person name="LaButti K."/>
            <person name="Lipzen A."/>
            <person name="Mondo S."/>
            <person name="Riley R."/>
            <person name="Salamov A."/>
            <person name="Simmons B.A."/>
            <person name="Magnuson J.K."/>
            <person name="Henrissat B."/>
            <person name="Mortensen U.H."/>
            <person name="Larsen T.O."/>
            <person name="Devries R.P."/>
            <person name="Grigoriev I.V."/>
            <person name="Machida M."/>
            <person name="Baker S.E."/>
            <person name="Andersen M.R."/>
        </authorList>
    </citation>
    <scope>NUCLEOTIDE SEQUENCE [LARGE SCALE GENOMIC DNA]</scope>
    <source>
        <strain evidence="1">CBS 121.62</strain>
    </source>
</reference>